<dbReference type="PRINTS" id="PR00133">
    <property type="entry name" value="GLHYDRLASE3"/>
</dbReference>
<accession>A0A0D2N2N8</accession>
<evidence type="ECO:0000313" key="5">
    <source>
        <dbReference type="EMBL" id="KJA13529.1"/>
    </source>
</evidence>
<gene>
    <name evidence="5" type="ORF">HYPSUDRAFT_49792</name>
</gene>
<protein>
    <submittedName>
        <fullName evidence="5">Glycoside hydrolase family 3 protein</fullName>
    </submittedName>
</protein>
<dbReference type="Gene3D" id="3.40.50.1700">
    <property type="entry name" value="Glycoside hydrolase family 3 C-terminal domain"/>
    <property type="match status" value="1"/>
</dbReference>
<dbReference type="EMBL" id="KN817733">
    <property type="protein sequence ID" value="KJA13529.1"/>
    <property type="molecule type" value="Genomic_DNA"/>
</dbReference>
<reference evidence="6" key="1">
    <citation type="submission" date="2014-04" db="EMBL/GenBank/DDBJ databases">
        <title>Evolutionary Origins and Diversification of the Mycorrhizal Mutualists.</title>
        <authorList>
            <consortium name="DOE Joint Genome Institute"/>
            <consortium name="Mycorrhizal Genomics Consortium"/>
            <person name="Kohler A."/>
            <person name="Kuo A."/>
            <person name="Nagy L.G."/>
            <person name="Floudas D."/>
            <person name="Copeland A."/>
            <person name="Barry K.W."/>
            <person name="Cichocki N."/>
            <person name="Veneault-Fourrey C."/>
            <person name="LaButti K."/>
            <person name="Lindquist E.A."/>
            <person name="Lipzen A."/>
            <person name="Lundell T."/>
            <person name="Morin E."/>
            <person name="Murat C."/>
            <person name="Riley R."/>
            <person name="Ohm R."/>
            <person name="Sun H."/>
            <person name="Tunlid A."/>
            <person name="Henrissat B."/>
            <person name="Grigoriev I.V."/>
            <person name="Hibbett D.S."/>
            <person name="Martin F."/>
        </authorList>
    </citation>
    <scope>NUCLEOTIDE SEQUENCE [LARGE SCALE GENOMIC DNA]</scope>
    <source>
        <strain evidence="6">FD-334 SS-4</strain>
    </source>
</reference>
<evidence type="ECO:0000313" key="6">
    <source>
        <dbReference type="Proteomes" id="UP000054270"/>
    </source>
</evidence>
<dbReference type="OMA" id="VTDCFEM"/>
<evidence type="ECO:0000256" key="2">
    <source>
        <dbReference type="ARBA" id="ARBA00022801"/>
    </source>
</evidence>
<dbReference type="Proteomes" id="UP000054270">
    <property type="component" value="Unassembled WGS sequence"/>
</dbReference>
<keyword evidence="3" id="KW-0326">Glycosidase</keyword>
<evidence type="ECO:0000256" key="3">
    <source>
        <dbReference type="ARBA" id="ARBA00023295"/>
    </source>
</evidence>
<dbReference type="InterPro" id="IPR036962">
    <property type="entry name" value="Glyco_hydro_3_N_sf"/>
</dbReference>
<name>A0A0D2N2N8_HYPSF</name>
<keyword evidence="6" id="KW-1185">Reference proteome</keyword>
<keyword evidence="2 5" id="KW-0378">Hydrolase</keyword>
<dbReference type="Gene3D" id="3.20.20.300">
    <property type="entry name" value="Glycoside hydrolase, family 3, N-terminal domain"/>
    <property type="match status" value="1"/>
</dbReference>
<organism evidence="5 6">
    <name type="scientific">Hypholoma sublateritium (strain FD-334 SS-4)</name>
    <dbReference type="NCBI Taxonomy" id="945553"/>
    <lineage>
        <taxon>Eukaryota</taxon>
        <taxon>Fungi</taxon>
        <taxon>Dikarya</taxon>
        <taxon>Basidiomycota</taxon>
        <taxon>Agaricomycotina</taxon>
        <taxon>Agaricomycetes</taxon>
        <taxon>Agaricomycetidae</taxon>
        <taxon>Agaricales</taxon>
        <taxon>Agaricineae</taxon>
        <taxon>Strophariaceae</taxon>
        <taxon>Hypholoma</taxon>
    </lineage>
</organism>
<dbReference type="GO" id="GO:0004553">
    <property type="term" value="F:hydrolase activity, hydrolyzing O-glycosyl compounds"/>
    <property type="evidence" value="ECO:0007669"/>
    <property type="project" value="InterPro"/>
</dbReference>
<dbReference type="InterPro" id="IPR036881">
    <property type="entry name" value="Glyco_hydro_3_C_sf"/>
</dbReference>
<evidence type="ECO:0000259" key="4">
    <source>
        <dbReference type="Pfam" id="PF00933"/>
    </source>
</evidence>
<dbReference type="Pfam" id="PF00933">
    <property type="entry name" value="Glyco_hydro_3"/>
    <property type="match status" value="1"/>
</dbReference>
<dbReference type="STRING" id="945553.A0A0D2N2N8"/>
<dbReference type="GO" id="GO:0005975">
    <property type="term" value="P:carbohydrate metabolic process"/>
    <property type="evidence" value="ECO:0007669"/>
    <property type="project" value="InterPro"/>
</dbReference>
<dbReference type="InterPro" id="IPR001764">
    <property type="entry name" value="Glyco_hydro_3_N"/>
</dbReference>
<proteinExistence type="inferred from homology"/>
<dbReference type="OrthoDB" id="4215304at2759"/>
<dbReference type="AlphaFoldDB" id="A0A0D2N2N8"/>
<dbReference type="InterPro" id="IPR017853">
    <property type="entry name" value="GH"/>
</dbReference>
<dbReference type="PANTHER" id="PTHR30480">
    <property type="entry name" value="BETA-HEXOSAMINIDASE-RELATED"/>
    <property type="match status" value="1"/>
</dbReference>
<dbReference type="GO" id="GO:0009254">
    <property type="term" value="P:peptidoglycan turnover"/>
    <property type="evidence" value="ECO:0007669"/>
    <property type="project" value="TreeGrafter"/>
</dbReference>
<feature type="domain" description="Glycoside hydrolase family 3 N-terminal" evidence="4">
    <location>
        <begin position="13"/>
        <end position="333"/>
    </location>
</feature>
<dbReference type="InterPro" id="IPR050226">
    <property type="entry name" value="NagZ_Beta-hexosaminidase"/>
</dbReference>
<comment type="similarity">
    <text evidence="1">Belongs to the glycosyl hydrolase 3 family.</text>
</comment>
<dbReference type="SUPFAM" id="SSF51445">
    <property type="entry name" value="(Trans)glycosidases"/>
    <property type="match status" value="1"/>
</dbReference>
<evidence type="ECO:0000256" key="1">
    <source>
        <dbReference type="ARBA" id="ARBA00005336"/>
    </source>
</evidence>
<sequence>MPLAQELTDEIKREIGQHFVVGFHGFTPSDDIKTLIREYHVGNVILMKRNIQSAAQTRQLVEDLQALAREAGQEQPMLIGIDQENGLVSAFSSPTAGATLPGAMALAATGSPDLAQRVGGASAAELKAVGINWVYSPVADVNTDSRNPVIGVRSFGDDPERVALFASAVARGTVAAGVAPTAKHFPGHGDTHVDSHLGLPRIAKTRAQLAMEELVPFRALVAAGIPSVMTGHMSLPLITGDDAPASLSRTVTTGILREEMGFAGVVVTDCLEMDAVAAGVGVPGGAVRALEAGADVVMICHTFALQLAAIVEVYAAVPDGRVGVTALRAGGARIAAMKAQFALGNDSAAPGGWEARFAGVHEESLRLSREAYPRSTTVVWNAGAIPLSRNWPVILLTPRVEAVNRAVDPGDGTLIGENGVRNTAGAAYLAFAAALEKRGAVRHFVFEEGREISEDLFDGAGGVIWVMRNADVKRWQLACLERLDLKAKKLPIILVSSCGPYDLVGKQAEYEDWTAYVATYEFTAVALETLAAVVHGETAGTGRVPVEI</sequence>
<dbReference type="PANTHER" id="PTHR30480:SF16">
    <property type="entry name" value="GLYCOSIDE HYDROLASE FAMILY 3 DOMAIN PROTEIN"/>
    <property type="match status" value="1"/>
</dbReference>